<keyword evidence="1" id="KW-0472">Membrane</keyword>
<organism evidence="2 3">
    <name type="scientific">Acaulospora morrowiae</name>
    <dbReference type="NCBI Taxonomy" id="94023"/>
    <lineage>
        <taxon>Eukaryota</taxon>
        <taxon>Fungi</taxon>
        <taxon>Fungi incertae sedis</taxon>
        <taxon>Mucoromycota</taxon>
        <taxon>Glomeromycotina</taxon>
        <taxon>Glomeromycetes</taxon>
        <taxon>Diversisporales</taxon>
        <taxon>Acaulosporaceae</taxon>
        <taxon>Acaulospora</taxon>
    </lineage>
</organism>
<comment type="caution">
    <text evidence="2">The sequence shown here is derived from an EMBL/GenBank/DDBJ whole genome shotgun (WGS) entry which is preliminary data.</text>
</comment>
<gene>
    <name evidence="2" type="ORF">AMORRO_LOCUS5571</name>
</gene>
<proteinExistence type="predicted"/>
<keyword evidence="1" id="KW-0812">Transmembrane</keyword>
<feature type="transmembrane region" description="Helical" evidence="1">
    <location>
        <begin position="24"/>
        <end position="45"/>
    </location>
</feature>
<sequence length="206" mass="23369">MVAIQNQNYDNEAPDRKNDYEENLIIIFAIFGFTFVVIVTVSLIIKLSRKTLRTQRLTENYVDLRTTQKLRLAISCPILQIRPEVLSPRAAPNPPIQQFHVKITETDLKEVELSFGDHGKDESIEHFDSVESYDTLDDAIKMDKDSDTITENTVYTQGSADSPTSISTSTPITTIFTSWRSTSSIIIPKYPQPSYSLNWKTKVGSF</sequence>
<evidence type="ECO:0000256" key="1">
    <source>
        <dbReference type="SAM" id="Phobius"/>
    </source>
</evidence>
<dbReference type="AlphaFoldDB" id="A0A9N9B2B3"/>
<protein>
    <submittedName>
        <fullName evidence="2">16898_t:CDS:1</fullName>
    </submittedName>
</protein>
<dbReference type="Proteomes" id="UP000789342">
    <property type="component" value="Unassembled WGS sequence"/>
</dbReference>
<evidence type="ECO:0000313" key="2">
    <source>
        <dbReference type="EMBL" id="CAG8550959.1"/>
    </source>
</evidence>
<accession>A0A9N9B2B3</accession>
<name>A0A9N9B2B3_9GLOM</name>
<dbReference type="EMBL" id="CAJVPV010003398">
    <property type="protein sequence ID" value="CAG8550959.1"/>
    <property type="molecule type" value="Genomic_DNA"/>
</dbReference>
<keyword evidence="1" id="KW-1133">Transmembrane helix</keyword>
<reference evidence="2" key="1">
    <citation type="submission" date="2021-06" db="EMBL/GenBank/DDBJ databases">
        <authorList>
            <person name="Kallberg Y."/>
            <person name="Tangrot J."/>
            <person name="Rosling A."/>
        </authorList>
    </citation>
    <scope>NUCLEOTIDE SEQUENCE</scope>
    <source>
        <strain evidence="2">CL551</strain>
    </source>
</reference>
<evidence type="ECO:0000313" key="3">
    <source>
        <dbReference type="Proteomes" id="UP000789342"/>
    </source>
</evidence>
<keyword evidence="3" id="KW-1185">Reference proteome</keyword>